<reference evidence="2 3" key="1">
    <citation type="journal article" date="2023" name="Antonie Van Leeuwenhoek">
        <title>Mesoterricola silvestris gen. nov., sp. nov., Mesoterricola sediminis sp. nov., Geothrix oryzae sp. nov., Geothrix edaphica sp. nov., Geothrix rubra sp. nov., and Geothrix limicola sp. nov., six novel members of Acidobacteriota isolated from soils.</title>
        <authorList>
            <person name="Itoh H."/>
            <person name="Sugisawa Y."/>
            <person name="Mise K."/>
            <person name="Xu Z."/>
            <person name="Kuniyasu M."/>
            <person name="Ushijima N."/>
            <person name="Kawano K."/>
            <person name="Kobayashi E."/>
            <person name="Shiratori Y."/>
            <person name="Masuda Y."/>
            <person name="Senoo K."/>
        </authorList>
    </citation>
    <scope>NUCLEOTIDE SEQUENCE [LARGE SCALE GENOMIC DNA]</scope>
    <source>
        <strain evidence="2 3">Red804</strain>
    </source>
</reference>
<feature type="compositionally biased region" description="Basic and acidic residues" evidence="1">
    <location>
        <begin position="77"/>
        <end position="89"/>
    </location>
</feature>
<dbReference type="EMBL" id="BSDE01000001">
    <property type="protein sequence ID" value="GLH71625.1"/>
    <property type="molecule type" value="Genomic_DNA"/>
</dbReference>
<evidence type="ECO:0000313" key="3">
    <source>
        <dbReference type="Proteomes" id="UP001165069"/>
    </source>
</evidence>
<accession>A0ABQ5QB05</accession>
<keyword evidence="3" id="KW-1185">Reference proteome</keyword>
<organism evidence="2 3">
    <name type="scientific">Geothrix limicola</name>
    <dbReference type="NCBI Taxonomy" id="2927978"/>
    <lineage>
        <taxon>Bacteria</taxon>
        <taxon>Pseudomonadati</taxon>
        <taxon>Acidobacteriota</taxon>
        <taxon>Holophagae</taxon>
        <taxon>Holophagales</taxon>
        <taxon>Holophagaceae</taxon>
        <taxon>Geothrix</taxon>
    </lineage>
</organism>
<name>A0ABQ5QB05_9BACT</name>
<protein>
    <submittedName>
        <fullName evidence="2">Uncharacterized protein</fullName>
    </submittedName>
</protein>
<evidence type="ECO:0000256" key="1">
    <source>
        <dbReference type="SAM" id="MobiDB-lite"/>
    </source>
</evidence>
<dbReference type="RefSeq" id="WP_285568946.1">
    <property type="nucleotide sequence ID" value="NZ_BSDE01000001.1"/>
</dbReference>
<proteinExistence type="predicted"/>
<gene>
    <name evidence="2" type="ORF">GETHLI_01270</name>
</gene>
<sequence>MRLILRAILTFALLLGGGVGDWFQNPDQAQPHECCCGMPSGLEDACPCPKPEGNRSPSRNLCSDRAAAVVAPVARRAQAERRVEPRPEPETWATAGDAAVADAITGEGRGRDPDLGRHLARLSTFRI</sequence>
<comment type="caution">
    <text evidence="2">The sequence shown here is derived from an EMBL/GenBank/DDBJ whole genome shotgun (WGS) entry which is preliminary data.</text>
</comment>
<evidence type="ECO:0000313" key="2">
    <source>
        <dbReference type="EMBL" id="GLH71625.1"/>
    </source>
</evidence>
<dbReference type="Proteomes" id="UP001165069">
    <property type="component" value="Unassembled WGS sequence"/>
</dbReference>
<feature type="region of interest" description="Disordered" evidence="1">
    <location>
        <begin position="73"/>
        <end position="92"/>
    </location>
</feature>